<reference evidence="2 3" key="1">
    <citation type="submission" date="2019-10" db="EMBL/GenBank/DDBJ databases">
        <title>Alkaliphilus serpentinus sp. nov. and Alkaliphilus pronyensis sp. nov., two novel anaerobic alkaliphilic species isolated from the serpentinized-hosted hydrothermal field of the Prony Bay (New Caledonia).</title>
        <authorList>
            <person name="Postec A."/>
        </authorList>
    </citation>
    <scope>NUCLEOTIDE SEQUENCE [LARGE SCALE GENOMIC DNA]</scope>
    <source>
        <strain evidence="2 3">LacT</strain>
    </source>
</reference>
<evidence type="ECO:0000256" key="1">
    <source>
        <dbReference type="SAM" id="Phobius"/>
    </source>
</evidence>
<protein>
    <submittedName>
        <fullName evidence="2">Uncharacterized protein</fullName>
    </submittedName>
</protein>
<gene>
    <name evidence="2" type="ORF">F8153_14165</name>
</gene>
<keyword evidence="1" id="KW-0472">Membrane</keyword>
<evidence type="ECO:0000313" key="2">
    <source>
        <dbReference type="EMBL" id="KAB3526245.1"/>
    </source>
</evidence>
<comment type="caution">
    <text evidence="2">The sequence shown here is derived from an EMBL/GenBank/DDBJ whole genome shotgun (WGS) entry which is preliminary data.</text>
</comment>
<sequence>MLLANSFANLVLNIWTFVILTFMFTFIIILAPQLRDYSLSFLARLKRKFKKSDVKENKETGLEEIIKAAG</sequence>
<keyword evidence="1" id="KW-0812">Transmembrane</keyword>
<accession>A0A833HLN7</accession>
<keyword evidence="1" id="KW-1133">Transmembrane helix</keyword>
<keyword evidence="3" id="KW-1185">Reference proteome</keyword>
<dbReference type="AlphaFoldDB" id="A0A833HLN7"/>
<proteinExistence type="predicted"/>
<feature type="transmembrane region" description="Helical" evidence="1">
    <location>
        <begin position="12"/>
        <end position="31"/>
    </location>
</feature>
<evidence type="ECO:0000313" key="3">
    <source>
        <dbReference type="Proteomes" id="UP000465601"/>
    </source>
</evidence>
<name>A0A833HLN7_9FIRM</name>
<dbReference type="Proteomes" id="UP000465601">
    <property type="component" value="Unassembled WGS sequence"/>
</dbReference>
<dbReference type="EMBL" id="WBZB01000054">
    <property type="protein sequence ID" value="KAB3526245.1"/>
    <property type="molecule type" value="Genomic_DNA"/>
</dbReference>
<dbReference type="RefSeq" id="WP_151867008.1">
    <property type="nucleotide sequence ID" value="NZ_WBZB01000054.1"/>
</dbReference>
<organism evidence="2 3">
    <name type="scientific">Alkaliphilus serpentinus</name>
    <dbReference type="NCBI Taxonomy" id="1482731"/>
    <lineage>
        <taxon>Bacteria</taxon>
        <taxon>Bacillati</taxon>
        <taxon>Bacillota</taxon>
        <taxon>Clostridia</taxon>
        <taxon>Peptostreptococcales</taxon>
        <taxon>Natronincolaceae</taxon>
        <taxon>Alkaliphilus</taxon>
    </lineage>
</organism>